<dbReference type="Gene3D" id="1.10.238.10">
    <property type="entry name" value="EF-hand"/>
    <property type="match status" value="2"/>
</dbReference>
<keyword evidence="1" id="KW-0479">Metal-binding</keyword>
<gene>
    <name evidence="6" type="ORF">FHP25_19850</name>
</gene>
<name>A0A5C8PIM1_9HYPH</name>
<comment type="caution">
    <text evidence="6">The sequence shown here is derived from an EMBL/GenBank/DDBJ whole genome shotgun (WGS) entry which is preliminary data.</text>
</comment>
<feature type="domain" description="EF-hand" evidence="5">
    <location>
        <begin position="114"/>
        <end position="149"/>
    </location>
</feature>
<feature type="region of interest" description="Disordered" evidence="3">
    <location>
        <begin position="89"/>
        <end position="109"/>
    </location>
</feature>
<dbReference type="PANTHER" id="PTHR10827">
    <property type="entry name" value="RETICULOCALBIN"/>
    <property type="match status" value="1"/>
</dbReference>
<evidence type="ECO:0000259" key="5">
    <source>
        <dbReference type="PROSITE" id="PS50222"/>
    </source>
</evidence>
<evidence type="ECO:0000256" key="1">
    <source>
        <dbReference type="ARBA" id="ARBA00022723"/>
    </source>
</evidence>
<feature type="compositionally biased region" description="Basic and acidic residues" evidence="3">
    <location>
        <begin position="34"/>
        <end position="55"/>
    </location>
</feature>
<dbReference type="SUPFAM" id="SSF47473">
    <property type="entry name" value="EF-hand"/>
    <property type="match status" value="1"/>
</dbReference>
<keyword evidence="4" id="KW-0732">Signal</keyword>
<keyword evidence="2" id="KW-0677">Repeat</keyword>
<dbReference type="GO" id="GO:0005509">
    <property type="term" value="F:calcium ion binding"/>
    <property type="evidence" value="ECO:0007669"/>
    <property type="project" value="InterPro"/>
</dbReference>
<dbReference type="Pfam" id="PF13499">
    <property type="entry name" value="EF-hand_7"/>
    <property type="match status" value="1"/>
</dbReference>
<dbReference type="PANTHER" id="PTHR10827:SF98">
    <property type="entry name" value="45 KDA CALCIUM-BINDING PROTEIN"/>
    <property type="match status" value="1"/>
</dbReference>
<dbReference type="RefSeq" id="WP_147848712.1">
    <property type="nucleotide sequence ID" value="NZ_VDUZ01000023.1"/>
</dbReference>
<dbReference type="OrthoDB" id="8404005at2"/>
<evidence type="ECO:0000256" key="3">
    <source>
        <dbReference type="SAM" id="MobiDB-lite"/>
    </source>
</evidence>
<dbReference type="InterPro" id="IPR002048">
    <property type="entry name" value="EF_hand_dom"/>
</dbReference>
<reference evidence="6 7" key="1">
    <citation type="submission" date="2019-06" db="EMBL/GenBank/DDBJ databases">
        <title>New taxonomy in bacterial strain CC-CFT640, isolated from vineyard.</title>
        <authorList>
            <person name="Lin S.-Y."/>
            <person name="Tsai C.-F."/>
            <person name="Young C.-C."/>
        </authorList>
    </citation>
    <scope>NUCLEOTIDE SEQUENCE [LARGE SCALE GENOMIC DNA]</scope>
    <source>
        <strain evidence="6 7">CC-CFT640</strain>
    </source>
</reference>
<protein>
    <recommendedName>
        <fullName evidence="5">EF-hand domain-containing protein</fullName>
    </recommendedName>
</protein>
<dbReference type="PROSITE" id="PS00018">
    <property type="entry name" value="EF_HAND_1"/>
    <property type="match status" value="2"/>
</dbReference>
<feature type="compositionally biased region" description="Polar residues" evidence="3">
    <location>
        <begin position="94"/>
        <end position="107"/>
    </location>
</feature>
<accession>A0A5C8PIM1</accession>
<keyword evidence="7" id="KW-1185">Reference proteome</keyword>
<dbReference type="EMBL" id="VDUZ01000023">
    <property type="protein sequence ID" value="TXL73669.1"/>
    <property type="molecule type" value="Genomic_DNA"/>
</dbReference>
<dbReference type="Proteomes" id="UP000321638">
    <property type="component" value="Unassembled WGS sequence"/>
</dbReference>
<feature type="chain" id="PRO_5022965647" description="EF-hand domain-containing protein" evidence="4">
    <location>
        <begin position="25"/>
        <end position="179"/>
    </location>
</feature>
<organism evidence="6 7">
    <name type="scientific">Vineibacter terrae</name>
    <dbReference type="NCBI Taxonomy" id="2586908"/>
    <lineage>
        <taxon>Bacteria</taxon>
        <taxon>Pseudomonadati</taxon>
        <taxon>Pseudomonadota</taxon>
        <taxon>Alphaproteobacteria</taxon>
        <taxon>Hyphomicrobiales</taxon>
        <taxon>Vineibacter</taxon>
    </lineage>
</organism>
<proteinExistence type="predicted"/>
<dbReference type="CDD" id="cd00051">
    <property type="entry name" value="EFh"/>
    <property type="match status" value="1"/>
</dbReference>
<evidence type="ECO:0000313" key="6">
    <source>
        <dbReference type="EMBL" id="TXL73669.1"/>
    </source>
</evidence>
<dbReference type="InterPro" id="IPR011992">
    <property type="entry name" value="EF-hand-dom_pair"/>
</dbReference>
<feature type="region of interest" description="Disordered" evidence="3">
    <location>
        <begin position="23"/>
        <end position="55"/>
    </location>
</feature>
<dbReference type="PROSITE" id="PS50222">
    <property type="entry name" value="EF_HAND_2"/>
    <property type="match status" value="2"/>
</dbReference>
<feature type="domain" description="EF-hand" evidence="5">
    <location>
        <begin position="35"/>
        <end position="70"/>
    </location>
</feature>
<dbReference type="AlphaFoldDB" id="A0A5C8PIM1"/>
<evidence type="ECO:0000256" key="2">
    <source>
        <dbReference type="ARBA" id="ARBA00022737"/>
    </source>
</evidence>
<evidence type="ECO:0000256" key="4">
    <source>
        <dbReference type="SAM" id="SignalP"/>
    </source>
</evidence>
<sequence length="179" mass="19721">MHRSRPLIAVLLAAAALAATPALAQNPPRPAGTPDRDAQRRAAFDRLDTNKDGYIDRDESHAARATVFDRLDADKDGRLTIDELVSTRRGRGQSLKSQAGVNAQTDTAAPVTDVRRARAERQLKRLDTDKDGTISRAEWLAVDDRRFDRCDADKDGKLAFGECRVAQATRGDRRGTTVR</sequence>
<dbReference type="Pfam" id="PF13202">
    <property type="entry name" value="EF-hand_5"/>
    <property type="match status" value="1"/>
</dbReference>
<evidence type="ECO:0000313" key="7">
    <source>
        <dbReference type="Proteomes" id="UP000321638"/>
    </source>
</evidence>
<dbReference type="InterPro" id="IPR018247">
    <property type="entry name" value="EF_Hand_1_Ca_BS"/>
</dbReference>
<feature type="signal peptide" evidence="4">
    <location>
        <begin position="1"/>
        <end position="24"/>
    </location>
</feature>